<protein>
    <recommendedName>
        <fullName evidence="5">Polysaccharide chain length determinant N-terminal domain-containing protein</fullName>
    </recommendedName>
</protein>
<keyword evidence="2" id="KW-0472">Membrane</keyword>
<name>A0A1B2HX00_9PSEU</name>
<sequence>MDFWKTIKVLLRRWYVALPVLLLSLGGAGVVFASVPPEYESTGTDLLTVPKAGATLDPSKPSGIINPLLAFDASLTTTAQLLTQVLLDPAVYAQLTQNNPNIECEAGDGGLRGPFVQVVCKAPTPEAARATVDNAFKRLSQELVERQRKLGAPESTFINVETVVAPTEAAQLVGGKLRAAGAALALGLAASLTSAYMIESFMLRRKKPEVRRPDAKKPDEPKWPSDEGERRATPAAPQHHKMSNEANPTVRIARPG</sequence>
<dbReference type="RefSeq" id="WP_065920600.1">
    <property type="nucleotide sequence ID" value="NZ_CP016793.1"/>
</dbReference>
<keyword evidence="2" id="KW-0812">Transmembrane</keyword>
<proteinExistence type="predicted"/>
<feature type="compositionally biased region" description="Basic and acidic residues" evidence="1">
    <location>
        <begin position="210"/>
        <end position="232"/>
    </location>
</feature>
<evidence type="ECO:0000313" key="4">
    <source>
        <dbReference type="Proteomes" id="UP000093053"/>
    </source>
</evidence>
<dbReference type="STRING" id="1586287.BBK82_46440"/>
<dbReference type="OrthoDB" id="3522370at2"/>
<reference evidence="3 4" key="1">
    <citation type="submission" date="2016-07" db="EMBL/GenBank/DDBJ databases">
        <title>Complete genome sequence of the Lentzea guizhouensis DHS C013.</title>
        <authorList>
            <person name="Cao C."/>
        </authorList>
    </citation>
    <scope>NUCLEOTIDE SEQUENCE [LARGE SCALE GENOMIC DNA]</scope>
    <source>
        <strain evidence="3 4">DHS C013</strain>
    </source>
</reference>
<evidence type="ECO:0000256" key="1">
    <source>
        <dbReference type="SAM" id="MobiDB-lite"/>
    </source>
</evidence>
<evidence type="ECO:0000256" key="2">
    <source>
        <dbReference type="SAM" id="Phobius"/>
    </source>
</evidence>
<dbReference type="EMBL" id="CP016793">
    <property type="protein sequence ID" value="ANZ42269.1"/>
    <property type="molecule type" value="Genomic_DNA"/>
</dbReference>
<gene>
    <name evidence="3" type="ORF">BBK82_46440</name>
</gene>
<accession>A0A1B2HX00</accession>
<organism evidence="3 4">
    <name type="scientific">Lentzea guizhouensis</name>
    <dbReference type="NCBI Taxonomy" id="1586287"/>
    <lineage>
        <taxon>Bacteria</taxon>
        <taxon>Bacillati</taxon>
        <taxon>Actinomycetota</taxon>
        <taxon>Actinomycetes</taxon>
        <taxon>Pseudonocardiales</taxon>
        <taxon>Pseudonocardiaceae</taxon>
        <taxon>Lentzea</taxon>
    </lineage>
</organism>
<keyword evidence="2" id="KW-1133">Transmembrane helix</keyword>
<feature type="transmembrane region" description="Helical" evidence="2">
    <location>
        <begin position="179"/>
        <end position="198"/>
    </location>
</feature>
<keyword evidence="4" id="KW-1185">Reference proteome</keyword>
<dbReference type="KEGG" id="led:BBK82_46440"/>
<dbReference type="AlphaFoldDB" id="A0A1B2HX00"/>
<evidence type="ECO:0008006" key="5">
    <source>
        <dbReference type="Google" id="ProtNLM"/>
    </source>
</evidence>
<feature type="region of interest" description="Disordered" evidence="1">
    <location>
        <begin position="207"/>
        <end position="256"/>
    </location>
</feature>
<dbReference type="Proteomes" id="UP000093053">
    <property type="component" value="Chromosome"/>
</dbReference>
<evidence type="ECO:0000313" key="3">
    <source>
        <dbReference type="EMBL" id="ANZ42269.1"/>
    </source>
</evidence>